<feature type="region of interest" description="Disordered" evidence="1">
    <location>
        <begin position="206"/>
        <end position="247"/>
    </location>
</feature>
<name>A0A2C5WYA7_9PEZI</name>
<feature type="compositionally biased region" description="Acidic residues" evidence="1">
    <location>
        <begin position="226"/>
        <end position="239"/>
    </location>
</feature>
<proteinExistence type="predicted"/>
<sequence>MGKLRSATAQGGKQRKKPVGFSGSNSTSSSAKKGTGTISSYFGPTASSKAPTPTSAPAPTSAPTCPPTARAATPDSTNISSISTPSRNSSRQPLRRTDSASSLSASPVASLRVSLPIILSPKVQRSKPMGCPDFGGVEVSRPKLWKRASCATAMSSSLSSTDPDIRMRSATPPISSTLSQAAQESTSATPPLASVCAVARDIGPDPFASSAEASPVRKPFRHDLEIQDSDSDLSDDSSNDSDGFMPLTELLNKGTTAMTPAQPKTSVPTKQTPYTAPCAKRQLTKAMFARAQMSAQKNAEFSVEALLADAAQDIATGALLRESALNYAKKERQQKMREESQLSEASGEAGGLDYAECSNGDWNSNLKETLRTVAQDNENDAPDVDKVVRAVHNANSSANLHVWHFFDAHLCQQASATLEPPSFPTRDVENTLRGFNEAGRDEPSTAFNIDHLFIGMCAKPAISSYPILEWLLKTTCLTSSAVEFSRIFRCLTLSSCIVSKLTPDTLRDCMRLLGAREEAFADDSPLQLKGQARSSKPYYQGLNWGRLVHILHSIAAMALHMTPECRLCAATILLKLAADADLMASTAVRMAYMATIKAVFENLDETQLNLFAVSIATTLIKNFQSISIRHGILRAIPNVHLNLADLRRRLAIAFLHDDATFAGRIPYTFFGLEEAGKLLDSPSLLIHKDTDYLRLCNTIALLDIAIDDGCIPPIPGSLQYDETSGKGILQDFNSDIDAVVGKLEALARSINDVRLGSIHSTDAKDHINILINRLRYTVRYGGALRVSIYDKILDDASKKPQQWSKLVKSGQAKERGQTAITAFTKTVAKPSPVSPIHDSVESREPDSVFGEQSLASITENDAQDHVPSTPCKKASQRRRSAVPQTPTTSRRTRSQSTALGSSPVRNAEQTPRRSVRILASASKARDGPLRVAVEKQPVH</sequence>
<gene>
    <name evidence="2" type="ORF">CFIMG_004421RA</name>
</gene>
<organism evidence="2 3">
    <name type="scientific">Ceratocystis fimbriata CBS 114723</name>
    <dbReference type="NCBI Taxonomy" id="1035309"/>
    <lineage>
        <taxon>Eukaryota</taxon>
        <taxon>Fungi</taxon>
        <taxon>Dikarya</taxon>
        <taxon>Ascomycota</taxon>
        <taxon>Pezizomycotina</taxon>
        <taxon>Sordariomycetes</taxon>
        <taxon>Hypocreomycetidae</taxon>
        <taxon>Microascales</taxon>
        <taxon>Ceratocystidaceae</taxon>
        <taxon>Ceratocystis</taxon>
    </lineage>
</organism>
<comment type="caution">
    <text evidence="2">The sequence shown here is derived from an EMBL/GenBank/DDBJ whole genome shotgun (WGS) entry which is preliminary data.</text>
</comment>
<feature type="compositionally biased region" description="Low complexity" evidence="1">
    <location>
        <begin position="883"/>
        <end position="897"/>
    </location>
</feature>
<feature type="compositionally biased region" description="Polar residues" evidence="1">
    <location>
        <begin position="172"/>
        <end position="189"/>
    </location>
</feature>
<feature type="region of interest" description="Disordered" evidence="1">
    <location>
        <begin position="155"/>
        <end position="189"/>
    </location>
</feature>
<feature type="compositionally biased region" description="Low complexity" evidence="1">
    <location>
        <begin position="22"/>
        <end position="91"/>
    </location>
</feature>
<protein>
    <submittedName>
        <fullName evidence="2">Uncharacterized protein</fullName>
    </submittedName>
</protein>
<dbReference type="EMBL" id="APWK03000110">
    <property type="protein sequence ID" value="PHH50856.1"/>
    <property type="molecule type" value="Genomic_DNA"/>
</dbReference>
<keyword evidence="3" id="KW-1185">Reference proteome</keyword>
<reference evidence="2 3" key="1">
    <citation type="journal article" date="2013" name="Fungal Biol.">
        <title>Analysis of microsatellite markers in the genome of the plant pathogen Ceratocystis fimbriata.</title>
        <authorList>
            <person name="Simpson M.C."/>
            <person name="Wilken P.M."/>
            <person name="Coetzee M.P."/>
            <person name="Wingfield M.J."/>
            <person name="Wingfield B.D."/>
        </authorList>
    </citation>
    <scope>NUCLEOTIDE SEQUENCE [LARGE SCALE GENOMIC DNA]</scope>
    <source>
        <strain evidence="2 3">CBS 114723</strain>
    </source>
</reference>
<feature type="compositionally biased region" description="Basic and acidic residues" evidence="1">
    <location>
        <begin position="923"/>
        <end position="939"/>
    </location>
</feature>
<dbReference type="STRING" id="1035309.A0A2C5WYA7"/>
<dbReference type="OrthoDB" id="5350396at2759"/>
<evidence type="ECO:0000256" key="1">
    <source>
        <dbReference type="SAM" id="MobiDB-lite"/>
    </source>
</evidence>
<accession>A0A2C5WYA7</accession>
<feature type="region of interest" description="Disordered" evidence="1">
    <location>
        <begin position="331"/>
        <end position="350"/>
    </location>
</feature>
<feature type="compositionally biased region" description="Low complexity" evidence="1">
    <location>
        <begin position="99"/>
        <end position="108"/>
    </location>
</feature>
<dbReference type="AlphaFoldDB" id="A0A2C5WYA7"/>
<feature type="region of interest" description="Disordered" evidence="1">
    <location>
        <begin position="859"/>
        <end position="939"/>
    </location>
</feature>
<feature type="compositionally biased region" description="Basic and acidic residues" evidence="1">
    <location>
        <begin position="331"/>
        <end position="340"/>
    </location>
</feature>
<reference evidence="2 3" key="2">
    <citation type="journal article" date="2013" name="IMA Fungus">
        <title>IMA Genome-F 1: Ceratocystis fimbriata: Draft nuclear genome sequence for the plant pathogen, Ceratocystis fimbriata.</title>
        <authorList>
            <person name="Wilken P.M."/>
            <person name="Steenkamp E.T."/>
            <person name="Wingfield M.J."/>
            <person name="de Beer Z.W."/>
            <person name="Wingfield B.D."/>
        </authorList>
    </citation>
    <scope>NUCLEOTIDE SEQUENCE [LARGE SCALE GENOMIC DNA]</scope>
    <source>
        <strain evidence="2 3">CBS 114723</strain>
    </source>
</reference>
<evidence type="ECO:0000313" key="3">
    <source>
        <dbReference type="Proteomes" id="UP000222788"/>
    </source>
</evidence>
<dbReference type="Proteomes" id="UP000222788">
    <property type="component" value="Unassembled WGS sequence"/>
</dbReference>
<feature type="region of interest" description="Disordered" evidence="1">
    <location>
        <begin position="1"/>
        <end position="108"/>
    </location>
</feature>
<evidence type="ECO:0000313" key="2">
    <source>
        <dbReference type="EMBL" id="PHH50856.1"/>
    </source>
</evidence>
<feature type="compositionally biased region" description="Polar residues" evidence="1">
    <location>
        <begin position="898"/>
        <end position="909"/>
    </location>
</feature>